<dbReference type="Proteomes" id="UP001157017">
    <property type="component" value="Unassembled WGS sequence"/>
</dbReference>
<gene>
    <name evidence="2" type="ORF">GCM10025868_15430</name>
</gene>
<proteinExistence type="predicted"/>
<sequence>MPWASTRRPPSLAAAQRSWLAAGRLPGADGPYAGMVRDALLDLHTLTADDGAVVAGWPAHWRYVWPRDASFTAVAYARTGHWRDAADVLGFVQRLDTGVLQARYRPDGGGPRTRAACRPTAPAGCCGLRTTWWPAPRRPSARRCSRSLRPLVDRTSRAALTLTGGAGALPDPSPDYWEVPTTRVSLGTAAPLAVGLRAAARLQERLGDRALAGVLSARAAEARGQHPPLVRAHRLLAVPRRQRARRRRRVPHAALHDRRLARGPLVVAGRRARLAASGRRPGTGRGLEARRRGGRRRPRSPRGRPRRTATAPGPSRLLRWLDRHRTTVGALPEKVLADGAPAGPAPLAWTAAMTVLAVDALH</sequence>
<evidence type="ECO:0000313" key="2">
    <source>
        <dbReference type="EMBL" id="GMA86293.1"/>
    </source>
</evidence>
<organism evidence="2 3">
    <name type="scientific">Angustibacter aerolatus</name>
    <dbReference type="NCBI Taxonomy" id="1162965"/>
    <lineage>
        <taxon>Bacteria</taxon>
        <taxon>Bacillati</taxon>
        <taxon>Actinomycetota</taxon>
        <taxon>Actinomycetes</taxon>
        <taxon>Kineosporiales</taxon>
        <taxon>Kineosporiaceae</taxon>
    </lineage>
</organism>
<dbReference type="InterPro" id="IPR012341">
    <property type="entry name" value="6hp_glycosidase-like_sf"/>
</dbReference>
<evidence type="ECO:0000256" key="1">
    <source>
        <dbReference type="SAM" id="MobiDB-lite"/>
    </source>
</evidence>
<feature type="compositionally biased region" description="Basic residues" evidence="1">
    <location>
        <begin position="292"/>
        <end position="307"/>
    </location>
</feature>
<accession>A0ABQ6JDR4</accession>
<feature type="compositionally biased region" description="Low complexity" evidence="1">
    <location>
        <begin position="271"/>
        <end position="280"/>
    </location>
</feature>
<dbReference type="SUPFAM" id="SSF48208">
    <property type="entry name" value="Six-hairpin glycosidases"/>
    <property type="match status" value="1"/>
</dbReference>
<reference evidence="3" key="1">
    <citation type="journal article" date="2019" name="Int. J. Syst. Evol. Microbiol.">
        <title>The Global Catalogue of Microorganisms (GCM) 10K type strain sequencing project: providing services to taxonomists for standard genome sequencing and annotation.</title>
        <authorList>
            <consortium name="The Broad Institute Genomics Platform"/>
            <consortium name="The Broad Institute Genome Sequencing Center for Infectious Disease"/>
            <person name="Wu L."/>
            <person name="Ma J."/>
        </authorList>
    </citation>
    <scope>NUCLEOTIDE SEQUENCE [LARGE SCALE GENOMIC DNA]</scope>
    <source>
        <strain evidence="3">NBRC 108730</strain>
    </source>
</reference>
<evidence type="ECO:0000313" key="3">
    <source>
        <dbReference type="Proteomes" id="UP001157017"/>
    </source>
</evidence>
<keyword evidence="3" id="KW-1185">Reference proteome</keyword>
<protein>
    <recommendedName>
        <fullName evidence="4">GH15-like domain-containing protein</fullName>
    </recommendedName>
</protein>
<dbReference type="Gene3D" id="1.50.10.10">
    <property type="match status" value="2"/>
</dbReference>
<comment type="caution">
    <text evidence="2">The sequence shown here is derived from an EMBL/GenBank/DDBJ whole genome shotgun (WGS) entry which is preliminary data.</text>
</comment>
<feature type="region of interest" description="Disordered" evidence="1">
    <location>
        <begin position="271"/>
        <end position="315"/>
    </location>
</feature>
<dbReference type="InterPro" id="IPR008928">
    <property type="entry name" value="6-hairpin_glycosidase_sf"/>
</dbReference>
<name>A0ABQ6JDR4_9ACTN</name>
<dbReference type="EMBL" id="BSUZ01000001">
    <property type="protein sequence ID" value="GMA86293.1"/>
    <property type="molecule type" value="Genomic_DNA"/>
</dbReference>
<evidence type="ECO:0008006" key="4">
    <source>
        <dbReference type="Google" id="ProtNLM"/>
    </source>
</evidence>